<feature type="compositionally biased region" description="Basic and acidic residues" evidence="1">
    <location>
        <begin position="109"/>
        <end position="121"/>
    </location>
</feature>
<accession>A0A2G8KYA6</accession>
<proteinExistence type="predicted"/>
<organism evidence="2 3">
    <name type="scientific">Stichopus japonicus</name>
    <name type="common">Sea cucumber</name>
    <dbReference type="NCBI Taxonomy" id="307972"/>
    <lineage>
        <taxon>Eukaryota</taxon>
        <taxon>Metazoa</taxon>
        <taxon>Echinodermata</taxon>
        <taxon>Eleutherozoa</taxon>
        <taxon>Echinozoa</taxon>
        <taxon>Holothuroidea</taxon>
        <taxon>Aspidochirotacea</taxon>
        <taxon>Aspidochirotida</taxon>
        <taxon>Stichopodidae</taxon>
        <taxon>Apostichopus</taxon>
    </lineage>
</organism>
<evidence type="ECO:0000313" key="3">
    <source>
        <dbReference type="Proteomes" id="UP000230750"/>
    </source>
</evidence>
<reference evidence="2 3" key="1">
    <citation type="journal article" date="2017" name="PLoS Biol.">
        <title>The sea cucumber genome provides insights into morphological evolution and visceral regeneration.</title>
        <authorList>
            <person name="Zhang X."/>
            <person name="Sun L."/>
            <person name="Yuan J."/>
            <person name="Sun Y."/>
            <person name="Gao Y."/>
            <person name="Zhang L."/>
            <person name="Li S."/>
            <person name="Dai H."/>
            <person name="Hamel J.F."/>
            <person name="Liu C."/>
            <person name="Yu Y."/>
            <person name="Liu S."/>
            <person name="Lin W."/>
            <person name="Guo K."/>
            <person name="Jin S."/>
            <person name="Xu P."/>
            <person name="Storey K.B."/>
            <person name="Huan P."/>
            <person name="Zhang T."/>
            <person name="Zhou Y."/>
            <person name="Zhang J."/>
            <person name="Lin C."/>
            <person name="Li X."/>
            <person name="Xing L."/>
            <person name="Huo D."/>
            <person name="Sun M."/>
            <person name="Wang L."/>
            <person name="Mercier A."/>
            <person name="Li F."/>
            <person name="Yang H."/>
            <person name="Xiang J."/>
        </authorList>
    </citation>
    <scope>NUCLEOTIDE SEQUENCE [LARGE SCALE GENOMIC DNA]</scope>
    <source>
        <strain evidence="2">Shaxun</strain>
        <tissue evidence="2">Muscle</tissue>
    </source>
</reference>
<evidence type="ECO:0000313" key="2">
    <source>
        <dbReference type="EMBL" id="PIK52978.1"/>
    </source>
</evidence>
<comment type="caution">
    <text evidence="2">The sequence shown here is derived from an EMBL/GenBank/DDBJ whole genome shotgun (WGS) entry which is preliminary data.</text>
</comment>
<feature type="compositionally biased region" description="Basic and acidic residues" evidence="1">
    <location>
        <begin position="52"/>
        <end position="68"/>
    </location>
</feature>
<protein>
    <submittedName>
        <fullName evidence="2">Uncharacterized protein</fullName>
    </submittedName>
</protein>
<feature type="region of interest" description="Disordered" evidence="1">
    <location>
        <begin position="48"/>
        <end position="71"/>
    </location>
</feature>
<gene>
    <name evidence="2" type="ORF">BSL78_10132</name>
</gene>
<dbReference type="Proteomes" id="UP000230750">
    <property type="component" value="Unassembled WGS sequence"/>
</dbReference>
<evidence type="ECO:0000256" key="1">
    <source>
        <dbReference type="SAM" id="MobiDB-lite"/>
    </source>
</evidence>
<name>A0A2G8KYA6_STIJA</name>
<keyword evidence="3" id="KW-1185">Reference proteome</keyword>
<dbReference type="EMBL" id="MRZV01000307">
    <property type="protein sequence ID" value="PIK52978.1"/>
    <property type="molecule type" value="Genomic_DNA"/>
</dbReference>
<sequence length="267" mass="30906">MTREPWTGTMTNFTVLQRALQTQTLSNHLIQKHIISTKEYRQKILKQSRAMKCKEPKRQEGQQRRSFRDCPAPDCPSVLLPRIDKHLQQVHNYKTSSAEYHQLLSAAPDSKKETEEGGKKEEEEEDFLVEMEDTPKDILDIYVRRTEAEGTEQSKKNAQQHCRQVQAIKERLGISLRSLILPSSVQRYEQPLTNKILSIVLLLKVLWNPSGEEKKVPEHPDGSHAAERRTPWLCHHRSPLGEFQAAKQKTNKNWVIAVANHKRSSTY</sequence>
<dbReference type="OrthoDB" id="5990091at2759"/>
<dbReference type="AlphaFoldDB" id="A0A2G8KYA6"/>
<feature type="region of interest" description="Disordered" evidence="1">
    <location>
        <begin position="102"/>
        <end position="127"/>
    </location>
</feature>